<accession>A0A9W8LQR0</accession>
<evidence type="ECO:0000313" key="1">
    <source>
        <dbReference type="EMBL" id="KAJ2793384.1"/>
    </source>
</evidence>
<sequence>MPKLLAAGWNQSKIENMLIVLLDHGNNQDVRVFGFYTLNLYMVAINGKYSETTIDLFTNAISLRSFTYVDTLEASRVNGDIMCAIARGIDITDIGCGQRAIRGFKTGRASICPVLQDIVYPINPQ</sequence>
<name>A0A9W8LQR0_9FUNG</name>
<comment type="caution">
    <text evidence="1">The sequence shown here is derived from an EMBL/GenBank/DDBJ whole genome shotgun (WGS) entry which is preliminary data.</text>
</comment>
<feature type="non-terminal residue" evidence="1">
    <location>
        <position position="125"/>
    </location>
</feature>
<organism evidence="1 2">
    <name type="scientific">Coemansia guatemalensis</name>
    <dbReference type="NCBI Taxonomy" id="2761395"/>
    <lineage>
        <taxon>Eukaryota</taxon>
        <taxon>Fungi</taxon>
        <taxon>Fungi incertae sedis</taxon>
        <taxon>Zoopagomycota</taxon>
        <taxon>Kickxellomycotina</taxon>
        <taxon>Kickxellomycetes</taxon>
        <taxon>Kickxellales</taxon>
        <taxon>Kickxellaceae</taxon>
        <taxon>Coemansia</taxon>
    </lineage>
</organism>
<dbReference type="AlphaFoldDB" id="A0A9W8LQR0"/>
<protein>
    <submittedName>
        <fullName evidence="1">Uncharacterized protein</fullName>
    </submittedName>
</protein>
<reference evidence="1" key="1">
    <citation type="submission" date="2022-07" db="EMBL/GenBank/DDBJ databases">
        <title>Phylogenomic reconstructions and comparative analyses of Kickxellomycotina fungi.</title>
        <authorList>
            <person name="Reynolds N.K."/>
            <person name="Stajich J.E."/>
            <person name="Barry K."/>
            <person name="Grigoriev I.V."/>
            <person name="Crous P."/>
            <person name="Smith M.E."/>
        </authorList>
    </citation>
    <scope>NUCLEOTIDE SEQUENCE</scope>
    <source>
        <strain evidence="1">NRRL 1565</strain>
    </source>
</reference>
<proteinExistence type="predicted"/>
<evidence type="ECO:0000313" key="2">
    <source>
        <dbReference type="Proteomes" id="UP001140094"/>
    </source>
</evidence>
<gene>
    <name evidence="1" type="ORF">H4R20_006553</name>
</gene>
<dbReference type="OrthoDB" id="19311at2759"/>
<dbReference type="Proteomes" id="UP001140094">
    <property type="component" value="Unassembled WGS sequence"/>
</dbReference>
<keyword evidence="2" id="KW-1185">Reference proteome</keyword>
<dbReference type="EMBL" id="JANBUO010002919">
    <property type="protein sequence ID" value="KAJ2793384.1"/>
    <property type="molecule type" value="Genomic_DNA"/>
</dbReference>